<evidence type="ECO:0000313" key="2">
    <source>
        <dbReference type="Proteomes" id="UP000001312"/>
    </source>
</evidence>
<dbReference type="HOGENOM" id="CLU_1778585_0_0_1"/>
<accession>A7EPU8</accession>
<gene>
    <name evidence="1" type="ORF">SS1G_07347</name>
</gene>
<organism evidence="1 2">
    <name type="scientific">Sclerotinia sclerotiorum (strain ATCC 18683 / 1980 / Ss-1)</name>
    <name type="common">White mold</name>
    <name type="synonym">Whetzelinia sclerotiorum</name>
    <dbReference type="NCBI Taxonomy" id="665079"/>
    <lineage>
        <taxon>Eukaryota</taxon>
        <taxon>Fungi</taxon>
        <taxon>Dikarya</taxon>
        <taxon>Ascomycota</taxon>
        <taxon>Pezizomycotina</taxon>
        <taxon>Leotiomycetes</taxon>
        <taxon>Helotiales</taxon>
        <taxon>Sclerotiniaceae</taxon>
        <taxon>Sclerotinia</taxon>
    </lineage>
</organism>
<proteinExistence type="predicted"/>
<dbReference type="KEGG" id="ssl:SS1G_07347"/>
<sequence>MGETGQNRKESKVKNKWLDESGIWSCRIKVPPQSHVDNSRAIDENNSHSNSITMATNNSMDNALEMTSPRRKGKLAETIQSMANLNSNIENMELPMDPDAQATITDFLDFTEYLPSDLVRSMALISDLDEKYVNASLNLSQKHHTW</sequence>
<keyword evidence="2" id="KW-1185">Reference proteome</keyword>
<reference evidence="2" key="1">
    <citation type="journal article" date="2011" name="PLoS Genet.">
        <title>Genomic analysis of the necrotrophic fungal pathogens Sclerotinia sclerotiorum and Botrytis cinerea.</title>
        <authorList>
            <person name="Amselem J."/>
            <person name="Cuomo C.A."/>
            <person name="van Kan J.A."/>
            <person name="Viaud M."/>
            <person name="Benito E.P."/>
            <person name="Couloux A."/>
            <person name="Coutinho P.M."/>
            <person name="de Vries R.P."/>
            <person name="Dyer P.S."/>
            <person name="Fillinger S."/>
            <person name="Fournier E."/>
            <person name="Gout L."/>
            <person name="Hahn M."/>
            <person name="Kohn L."/>
            <person name="Lapalu N."/>
            <person name="Plummer K.M."/>
            <person name="Pradier J.M."/>
            <person name="Quevillon E."/>
            <person name="Sharon A."/>
            <person name="Simon A."/>
            <person name="ten Have A."/>
            <person name="Tudzynski B."/>
            <person name="Tudzynski P."/>
            <person name="Wincker P."/>
            <person name="Andrew M."/>
            <person name="Anthouard V."/>
            <person name="Beever R.E."/>
            <person name="Beffa R."/>
            <person name="Benoit I."/>
            <person name="Bouzid O."/>
            <person name="Brault B."/>
            <person name="Chen Z."/>
            <person name="Choquer M."/>
            <person name="Collemare J."/>
            <person name="Cotton P."/>
            <person name="Danchin E.G."/>
            <person name="Da Silva C."/>
            <person name="Gautier A."/>
            <person name="Giraud C."/>
            <person name="Giraud T."/>
            <person name="Gonzalez C."/>
            <person name="Grossetete S."/>
            <person name="Guldener U."/>
            <person name="Henrissat B."/>
            <person name="Howlett B.J."/>
            <person name="Kodira C."/>
            <person name="Kretschmer M."/>
            <person name="Lappartient A."/>
            <person name="Leroch M."/>
            <person name="Levis C."/>
            <person name="Mauceli E."/>
            <person name="Neuveglise C."/>
            <person name="Oeser B."/>
            <person name="Pearson M."/>
            <person name="Poulain J."/>
            <person name="Poussereau N."/>
            <person name="Quesneville H."/>
            <person name="Rascle C."/>
            <person name="Schumacher J."/>
            <person name="Segurens B."/>
            <person name="Sexton A."/>
            <person name="Silva E."/>
            <person name="Sirven C."/>
            <person name="Soanes D.M."/>
            <person name="Talbot N.J."/>
            <person name="Templeton M."/>
            <person name="Yandava C."/>
            <person name="Yarden O."/>
            <person name="Zeng Q."/>
            <person name="Rollins J.A."/>
            <person name="Lebrun M.H."/>
            <person name="Dickman M."/>
        </authorList>
    </citation>
    <scope>NUCLEOTIDE SEQUENCE [LARGE SCALE GENOMIC DNA]</scope>
    <source>
        <strain evidence="2">ATCC 18683 / 1980 / Ss-1</strain>
    </source>
</reference>
<evidence type="ECO:0000313" key="1">
    <source>
        <dbReference type="EMBL" id="EDO04864.1"/>
    </source>
</evidence>
<dbReference type="Proteomes" id="UP000001312">
    <property type="component" value="Unassembled WGS sequence"/>
</dbReference>
<dbReference type="GeneID" id="5488145"/>
<dbReference type="InParanoid" id="A7EPU8"/>
<name>A7EPU8_SCLS1</name>
<dbReference type="AlphaFoldDB" id="A7EPU8"/>
<dbReference type="RefSeq" id="XP_001591901.1">
    <property type="nucleotide sequence ID" value="XM_001591851.1"/>
</dbReference>
<dbReference type="EMBL" id="CH476629">
    <property type="protein sequence ID" value="EDO04864.1"/>
    <property type="molecule type" value="Genomic_DNA"/>
</dbReference>
<dbReference type="STRING" id="665079.A7EPU8"/>
<protein>
    <submittedName>
        <fullName evidence="1">Uncharacterized protein</fullName>
    </submittedName>
</protein>